<gene>
    <name evidence="3" type="primary">LOC103523912</name>
</gene>
<evidence type="ECO:0000313" key="2">
    <source>
        <dbReference type="Proteomes" id="UP000079169"/>
    </source>
</evidence>
<name>A0A1S3DTA7_DIACI</name>
<dbReference type="PaxDb" id="121845-A0A1S3DTA7"/>
<dbReference type="Pfam" id="PF00694">
    <property type="entry name" value="Aconitase_C"/>
    <property type="match status" value="1"/>
</dbReference>
<dbReference type="InterPro" id="IPR015928">
    <property type="entry name" value="Aconitase/3IPM_dehydase_swvl"/>
</dbReference>
<dbReference type="SUPFAM" id="SSF52016">
    <property type="entry name" value="LeuD/IlvD-like"/>
    <property type="match status" value="1"/>
</dbReference>
<keyword evidence="2" id="KW-1185">Reference proteome</keyword>
<proteinExistence type="predicted"/>
<protein>
    <submittedName>
        <fullName evidence="3">Cytoplasmic aconitate hydratase</fullName>
    </submittedName>
</protein>
<dbReference type="Gene3D" id="3.20.19.10">
    <property type="entry name" value="Aconitase, domain 4"/>
    <property type="match status" value="1"/>
</dbReference>
<sequence>MLFQGVKAVIAESYERIHRSNLVGMGIAPLQFLPGENADSLKLTGKERYTIRIPDDAKPHQKLQVEVDDGRKFSVILRFDTEVDILYYKHGGILNYMIRKML</sequence>
<evidence type="ECO:0000313" key="3">
    <source>
        <dbReference type="RefSeq" id="XP_008487142.2"/>
    </source>
</evidence>
<evidence type="ECO:0000259" key="1">
    <source>
        <dbReference type="Pfam" id="PF00694"/>
    </source>
</evidence>
<feature type="domain" description="Aconitase A/isopropylmalate dehydratase small subunit swivel" evidence="1">
    <location>
        <begin position="3"/>
        <end position="33"/>
    </location>
</feature>
<dbReference type="PANTHER" id="PTHR11670">
    <property type="entry name" value="ACONITASE/IRON-RESPONSIVE ELEMENT FAMILY MEMBER"/>
    <property type="match status" value="1"/>
</dbReference>
<dbReference type="InterPro" id="IPR000573">
    <property type="entry name" value="AconitaseA/IPMdHydase_ssu_swvl"/>
</dbReference>
<dbReference type="AlphaFoldDB" id="A0A1S3DTA7"/>
<dbReference type="GeneID" id="103523912"/>
<dbReference type="InterPro" id="IPR006249">
    <property type="entry name" value="Aconitase/IRP2"/>
</dbReference>
<organism evidence="2 3">
    <name type="scientific">Diaphorina citri</name>
    <name type="common">Asian citrus psyllid</name>
    <dbReference type="NCBI Taxonomy" id="121845"/>
    <lineage>
        <taxon>Eukaryota</taxon>
        <taxon>Metazoa</taxon>
        <taxon>Ecdysozoa</taxon>
        <taxon>Arthropoda</taxon>
        <taxon>Hexapoda</taxon>
        <taxon>Insecta</taxon>
        <taxon>Pterygota</taxon>
        <taxon>Neoptera</taxon>
        <taxon>Paraneoptera</taxon>
        <taxon>Hemiptera</taxon>
        <taxon>Sternorrhyncha</taxon>
        <taxon>Psylloidea</taxon>
        <taxon>Psyllidae</taxon>
        <taxon>Diaphorininae</taxon>
        <taxon>Diaphorina</taxon>
    </lineage>
</organism>
<dbReference type="RefSeq" id="XP_008487142.2">
    <property type="nucleotide sequence ID" value="XM_008488920.2"/>
</dbReference>
<dbReference type="STRING" id="121845.A0A1S3DTA7"/>
<dbReference type="KEGG" id="dci:103523912"/>
<dbReference type="Proteomes" id="UP000079169">
    <property type="component" value="Unplaced"/>
</dbReference>
<accession>A0A1S3DTA7</accession>
<reference evidence="3" key="1">
    <citation type="submission" date="2025-08" db="UniProtKB">
        <authorList>
            <consortium name="RefSeq"/>
        </authorList>
    </citation>
    <scope>IDENTIFICATION</scope>
</reference>